<dbReference type="EMBL" id="VOSL01000036">
    <property type="protein sequence ID" value="TXD38760.1"/>
    <property type="molecule type" value="Genomic_DNA"/>
</dbReference>
<sequence length="263" mass="30025">MLTYHASIVRHSRSFKFACNKPNSRFAAGAHIDSVRSTLWRLPVRPFPTVLMFLLMLALSSPAAAQQDGNWEALGESDGVAISRMQVEGSSVFAFRGEIVADVHIGKILTVFADGSQRRHWVDRYDEHGTLERGELSERYWIRFGLPFPIKDRDYVLQTNGRLDQDDQVFVATIESVDDARRPENDCCVRAMTYSTYYRFEALEGERTRMIVEVHTDPKGLLPDWLVNRIQRDWPSKTLGGLIRQAKKGDQPLYGPVADWHTP</sequence>
<evidence type="ECO:0000259" key="1">
    <source>
        <dbReference type="PROSITE" id="PS50848"/>
    </source>
</evidence>
<dbReference type="GO" id="GO:0008289">
    <property type="term" value="F:lipid binding"/>
    <property type="evidence" value="ECO:0007669"/>
    <property type="project" value="InterPro"/>
</dbReference>
<dbReference type="InterPro" id="IPR051213">
    <property type="entry name" value="START_lipid_transfer"/>
</dbReference>
<dbReference type="PROSITE" id="PS50848">
    <property type="entry name" value="START"/>
    <property type="match status" value="1"/>
</dbReference>
<dbReference type="PANTHER" id="PTHR19308">
    <property type="entry name" value="PHOSPHATIDYLCHOLINE TRANSFER PROTEIN"/>
    <property type="match status" value="1"/>
</dbReference>
<accession>A0A5C6XBI4</accession>
<dbReference type="SUPFAM" id="SSF55961">
    <property type="entry name" value="Bet v1-like"/>
    <property type="match status" value="1"/>
</dbReference>
<reference evidence="2 3" key="1">
    <citation type="submission" date="2019-08" db="EMBL/GenBank/DDBJ databases">
        <title>Bradymonadales sp. TMQ2.</title>
        <authorList>
            <person name="Liang Q."/>
        </authorList>
    </citation>
    <scope>NUCLEOTIDE SEQUENCE [LARGE SCALE GENOMIC DNA]</scope>
    <source>
        <strain evidence="2 3">TMQ2</strain>
    </source>
</reference>
<dbReference type="Pfam" id="PF01852">
    <property type="entry name" value="START"/>
    <property type="match status" value="1"/>
</dbReference>
<dbReference type="PANTHER" id="PTHR19308:SF14">
    <property type="entry name" value="START DOMAIN-CONTAINING PROTEIN"/>
    <property type="match status" value="1"/>
</dbReference>
<comment type="caution">
    <text evidence="2">The sequence shown here is derived from an EMBL/GenBank/DDBJ whole genome shotgun (WGS) entry which is preliminary data.</text>
</comment>
<dbReference type="InterPro" id="IPR002913">
    <property type="entry name" value="START_lipid-bd_dom"/>
</dbReference>
<feature type="domain" description="START" evidence="1">
    <location>
        <begin position="64"/>
        <end position="228"/>
    </location>
</feature>
<evidence type="ECO:0000313" key="3">
    <source>
        <dbReference type="Proteomes" id="UP000321046"/>
    </source>
</evidence>
<organism evidence="2 3">
    <name type="scientific">Lujinxingia vulgaris</name>
    <dbReference type="NCBI Taxonomy" id="2600176"/>
    <lineage>
        <taxon>Bacteria</taxon>
        <taxon>Deltaproteobacteria</taxon>
        <taxon>Bradymonadales</taxon>
        <taxon>Lujinxingiaceae</taxon>
        <taxon>Lujinxingia</taxon>
    </lineage>
</organism>
<dbReference type="InterPro" id="IPR023393">
    <property type="entry name" value="START-like_dom_sf"/>
</dbReference>
<dbReference type="Gene3D" id="3.30.530.20">
    <property type="match status" value="1"/>
</dbReference>
<gene>
    <name evidence="2" type="ORF">FRC96_07420</name>
</gene>
<evidence type="ECO:0000313" key="2">
    <source>
        <dbReference type="EMBL" id="TXD38760.1"/>
    </source>
</evidence>
<dbReference type="AlphaFoldDB" id="A0A5C6XBI4"/>
<dbReference type="OrthoDB" id="5734556at2"/>
<dbReference type="GO" id="GO:0005737">
    <property type="term" value="C:cytoplasm"/>
    <property type="evidence" value="ECO:0007669"/>
    <property type="project" value="UniProtKB-ARBA"/>
</dbReference>
<proteinExistence type="predicted"/>
<protein>
    <recommendedName>
        <fullName evidence="1">START domain-containing protein</fullName>
    </recommendedName>
</protein>
<dbReference type="Proteomes" id="UP000321046">
    <property type="component" value="Unassembled WGS sequence"/>
</dbReference>
<name>A0A5C6XBI4_9DELT</name>